<evidence type="ECO:0000313" key="8">
    <source>
        <dbReference type="Proteomes" id="UP001318040"/>
    </source>
</evidence>
<keyword evidence="2 6" id="KW-0812">Transmembrane</keyword>
<keyword evidence="4 6" id="KW-0472">Membrane</keyword>
<feature type="transmembrane region" description="Helical" evidence="6">
    <location>
        <begin position="529"/>
        <end position="553"/>
    </location>
</feature>
<evidence type="ECO:0000256" key="4">
    <source>
        <dbReference type="ARBA" id="ARBA00023136"/>
    </source>
</evidence>
<dbReference type="GO" id="GO:0016020">
    <property type="term" value="C:membrane"/>
    <property type="evidence" value="ECO:0007669"/>
    <property type="project" value="UniProtKB-SubCell"/>
</dbReference>
<dbReference type="Proteomes" id="UP001318040">
    <property type="component" value="Chromosome 10"/>
</dbReference>
<sequence>MEPTITTDFGDIIATIGFGKFQKWLIFWTSLTCLFGDFPSFVQVFSGSAVPHRCRPDSAGVTGSEGPTNATPEPAFATPSDGHGGEPASPCVRVLDASLLRPWQHGGNVSSGGAWSTLAPAGGGVAADDDELGGFGNSSQEPCTNGWMYDTSQYSSTIVTEFDLVCERRWLNEMSQAMFMLGFLLGSAGGPLSDSVCFRNNKCLFPSQYDSWGLPFVGGTTAKSHPTLNLIQPRAYCELNDVTRGTRVSPIRRYGRKGLIVVAMVWHFICGLGSAFSPNVALYIVFRFGVGLGMSFILGNPIVLIMEWCSTSKRTLAALVPQGSRGMGQVLLATLAYFIRDWRMFQLVVTIPPFVAFIVYSCIVPESARWLYTRGDHDRAKELIMEAAKQNGVTLPTHMVDTLSMEKKKSPKSALDLFRTFHMRQETITRKKKKLNSLFLYCFVRLLKHEPLCRLMVSMSYYKLSLSSTGFGLSIYLTQLIFGVTESPARFCLPWFLERFGRRPCIFTVQFVGGLACVILALIPADLRVVTTVVAVLVKTCMACAFSVLFVYSTELFPTTHRQNGLGMAAMSGSLGGILAPMVSLLGVYHRVIPLTLVGAGVLVSSLLCLSLPETRNVKLPDVLPTKEDLARKAKLKKAGAAQNGTAKGSLNVFTTRL</sequence>
<name>A0AAJ7T0A3_PETMA</name>
<accession>A0AAJ7T0A3</accession>
<dbReference type="AlphaFoldDB" id="A0AAJ7T0A3"/>
<dbReference type="PROSITE" id="PS50850">
    <property type="entry name" value="MFS"/>
    <property type="match status" value="1"/>
</dbReference>
<evidence type="ECO:0000256" key="5">
    <source>
        <dbReference type="SAM" id="MobiDB-lite"/>
    </source>
</evidence>
<dbReference type="PANTHER" id="PTHR24064">
    <property type="entry name" value="SOLUTE CARRIER FAMILY 22 MEMBER"/>
    <property type="match status" value="1"/>
</dbReference>
<dbReference type="InterPro" id="IPR020846">
    <property type="entry name" value="MFS_dom"/>
</dbReference>
<feature type="transmembrane region" description="Helical" evidence="6">
    <location>
        <begin position="258"/>
        <end position="276"/>
    </location>
</feature>
<dbReference type="KEGG" id="pmrn:116941145"/>
<feature type="region of interest" description="Disordered" evidence="5">
    <location>
        <begin position="56"/>
        <end position="87"/>
    </location>
</feature>
<keyword evidence="3 6" id="KW-1133">Transmembrane helix</keyword>
<dbReference type="InterPro" id="IPR005828">
    <property type="entry name" value="MFS_sugar_transport-like"/>
</dbReference>
<proteinExistence type="predicted"/>
<evidence type="ECO:0000256" key="6">
    <source>
        <dbReference type="SAM" id="Phobius"/>
    </source>
</evidence>
<keyword evidence="8" id="KW-1185">Reference proteome</keyword>
<gene>
    <name evidence="9" type="primary">LOC116941145</name>
</gene>
<dbReference type="Gene3D" id="1.20.1250.20">
    <property type="entry name" value="MFS general substrate transporter like domains"/>
    <property type="match status" value="1"/>
</dbReference>
<comment type="subcellular location">
    <subcellularLocation>
        <location evidence="1">Membrane</location>
        <topology evidence="1">Multi-pass membrane protein</topology>
    </subcellularLocation>
</comment>
<dbReference type="RefSeq" id="XP_032807767.1">
    <property type="nucleotide sequence ID" value="XM_032951876.1"/>
</dbReference>
<feature type="transmembrane region" description="Helical" evidence="6">
    <location>
        <begin position="282"/>
        <end position="304"/>
    </location>
</feature>
<feature type="transmembrane region" description="Helical" evidence="6">
    <location>
        <begin position="345"/>
        <end position="364"/>
    </location>
</feature>
<dbReference type="GO" id="GO:0022857">
    <property type="term" value="F:transmembrane transporter activity"/>
    <property type="evidence" value="ECO:0007669"/>
    <property type="project" value="InterPro"/>
</dbReference>
<evidence type="ECO:0000256" key="3">
    <source>
        <dbReference type="ARBA" id="ARBA00022989"/>
    </source>
</evidence>
<feature type="transmembrane region" description="Helical" evidence="6">
    <location>
        <begin position="505"/>
        <end position="523"/>
    </location>
</feature>
<protein>
    <submittedName>
        <fullName evidence="9">Solute carrier family 22 member 13-like</fullName>
    </submittedName>
</protein>
<organism evidence="8 9">
    <name type="scientific">Petromyzon marinus</name>
    <name type="common">Sea lamprey</name>
    <dbReference type="NCBI Taxonomy" id="7757"/>
    <lineage>
        <taxon>Eukaryota</taxon>
        <taxon>Metazoa</taxon>
        <taxon>Chordata</taxon>
        <taxon>Craniata</taxon>
        <taxon>Vertebrata</taxon>
        <taxon>Cyclostomata</taxon>
        <taxon>Hyperoartia</taxon>
        <taxon>Petromyzontiformes</taxon>
        <taxon>Petromyzontidae</taxon>
        <taxon>Petromyzon</taxon>
    </lineage>
</organism>
<evidence type="ECO:0000259" key="7">
    <source>
        <dbReference type="PROSITE" id="PS50850"/>
    </source>
</evidence>
<feature type="transmembrane region" description="Helical" evidence="6">
    <location>
        <begin position="473"/>
        <end position="493"/>
    </location>
</feature>
<evidence type="ECO:0000256" key="2">
    <source>
        <dbReference type="ARBA" id="ARBA00022692"/>
    </source>
</evidence>
<feature type="transmembrane region" description="Helical" evidence="6">
    <location>
        <begin position="565"/>
        <end position="586"/>
    </location>
</feature>
<evidence type="ECO:0000256" key="1">
    <source>
        <dbReference type="ARBA" id="ARBA00004141"/>
    </source>
</evidence>
<evidence type="ECO:0000313" key="9">
    <source>
        <dbReference type="RefSeq" id="XP_032807767.1"/>
    </source>
</evidence>
<dbReference type="SUPFAM" id="SSF103473">
    <property type="entry name" value="MFS general substrate transporter"/>
    <property type="match status" value="1"/>
</dbReference>
<reference evidence="9" key="1">
    <citation type="submission" date="2025-08" db="UniProtKB">
        <authorList>
            <consortium name="RefSeq"/>
        </authorList>
    </citation>
    <scope>IDENTIFICATION</scope>
    <source>
        <tissue evidence="9">Sperm</tissue>
    </source>
</reference>
<dbReference type="Pfam" id="PF00083">
    <property type="entry name" value="Sugar_tr"/>
    <property type="match status" value="1"/>
</dbReference>
<dbReference type="InterPro" id="IPR036259">
    <property type="entry name" value="MFS_trans_sf"/>
</dbReference>
<feature type="domain" description="Major facilitator superfamily (MFS) profile" evidence="7">
    <location>
        <begin position="174"/>
        <end position="617"/>
    </location>
</feature>